<dbReference type="AlphaFoldDB" id="A0ABD5DSB3"/>
<evidence type="ECO:0000256" key="1">
    <source>
        <dbReference type="SAM" id="MobiDB-lite"/>
    </source>
</evidence>
<dbReference type="EMBL" id="VMAF01000089">
    <property type="protein sequence ID" value="MDR8433147.1"/>
    <property type="molecule type" value="Genomic_DNA"/>
</dbReference>
<feature type="non-terminal residue" evidence="2">
    <location>
        <position position="1"/>
    </location>
</feature>
<comment type="caution">
    <text evidence="2">The sequence shown here is derived from an EMBL/GenBank/DDBJ whole genome shotgun (WGS) entry which is preliminary data.</text>
</comment>
<gene>
    <name evidence="2" type="ORF">FPK63_19070</name>
</gene>
<accession>A0ABD5DSB3</accession>
<organism evidence="2">
    <name type="scientific">Acinetobacter baumannii</name>
    <dbReference type="NCBI Taxonomy" id="470"/>
    <lineage>
        <taxon>Bacteria</taxon>
        <taxon>Pseudomonadati</taxon>
        <taxon>Pseudomonadota</taxon>
        <taxon>Gammaproteobacteria</taxon>
        <taxon>Moraxellales</taxon>
        <taxon>Moraxellaceae</taxon>
        <taxon>Acinetobacter</taxon>
        <taxon>Acinetobacter calcoaceticus/baumannii complex</taxon>
    </lineage>
</organism>
<sequence>FNIDIEVCEHCGGHVKVIASIEDPKVIEQILKHLKQKTAKANAAKQRELPPERAPPLTPSLFDPSQSRLFD</sequence>
<proteinExistence type="predicted"/>
<name>A0ABD5DSB3_ACIBA</name>
<feature type="region of interest" description="Disordered" evidence="1">
    <location>
        <begin position="38"/>
        <end position="71"/>
    </location>
</feature>
<reference evidence="2" key="1">
    <citation type="submission" date="2019-07" db="EMBL/GenBank/DDBJ databases">
        <title>Biological characteristics of mucoid Acinetobacter baumannii from a general hospital in China.</title>
        <authorList>
            <person name="Hua X."/>
            <person name="Yu Y."/>
        </authorList>
    </citation>
    <scope>NUCLEOTIDE SEQUENCE</scope>
    <source>
        <strain evidence="2">N8</strain>
    </source>
</reference>
<protein>
    <submittedName>
        <fullName evidence="2">IS91 family transposase</fullName>
    </submittedName>
</protein>
<evidence type="ECO:0000313" key="2">
    <source>
        <dbReference type="EMBL" id="MDR8433147.1"/>
    </source>
</evidence>